<accession>A0A1M6JEK4</accession>
<evidence type="ECO:0000313" key="1">
    <source>
        <dbReference type="EMBL" id="SHJ45022.1"/>
    </source>
</evidence>
<sequence length="332" mass="37366">MERLRKTIAPLFILAGTIWSCQSEAIIDSKQPSVLHIEAVFFASESLPTITVGQSVNLPGQDMILLDSSDFMLDNAEVRLTWNGKPIPTRQIGQGLYQGVSEAIVSQGDVFNIIVTHDNRTAQATAIVPTIDEKNITSSITDTVTLDESRLTKTIPSDTASDGYTHIDSTIWAGSARVQSTLPQVPDFTYAASYSTRELTLFDSDWNVHIPSWFQSDLFTYNNYDKYYLGENYYGFDQLVINNTNFVIAQSEEDFENGHMSVEINYEIIIPEPIYADYYQLYSTEILPITVTNVENGVGLFIGAVKITQSKNQEINILRGKEYDPEDENHYY</sequence>
<dbReference type="EMBL" id="FRAA01000001">
    <property type="protein sequence ID" value="SHJ45022.1"/>
    <property type="molecule type" value="Genomic_DNA"/>
</dbReference>
<keyword evidence="2" id="KW-1185">Reference proteome</keyword>
<dbReference type="RefSeq" id="WP_073118540.1">
    <property type="nucleotide sequence ID" value="NZ_FRAA01000001.1"/>
</dbReference>
<proteinExistence type="predicted"/>
<name>A0A1M6JEK4_REIAG</name>
<evidence type="ECO:0000313" key="2">
    <source>
        <dbReference type="Proteomes" id="UP000184474"/>
    </source>
</evidence>
<dbReference type="AlphaFoldDB" id="A0A1M6JEK4"/>
<dbReference type="STRING" id="156994.SAMN04488028_101159"/>
<dbReference type="Proteomes" id="UP000184474">
    <property type="component" value="Unassembled WGS sequence"/>
</dbReference>
<reference evidence="2" key="1">
    <citation type="submission" date="2016-11" db="EMBL/GenBank/DDBJ databases">
        <authorList>
            <person name="Varghese N."/>
            <person name="Submissions S."/>
        </authorList>
    </citation>
    <scope>NUCLEOTIDE SEQUENCE [LARGE SCALE GENOMIC DNA]</scope>
    <source>
        <strain evidence="2">DSM 26134</strain>
    </source>
</reference>
<protein>
    <recommendedName>
        <fullName evidence="3">DUF4249 domain-containing protein</fullName>
    </recommendedName>
</protein>
<evidence type="ECO:0008006" key="3">
    <source>
        <dbReference type="Google" id="ProtNLM"/>
    </source>
</evidence>
<organism evidence="1 2">
    <name type="scientific">Reichenbachiella agariperforans</name>
    <dbReference type="NCBI Taxonomy" id="156994"/>
    <lineage>
        <taxon>Bacteria</taxon>
        <taxon>Pseudomonadati</taxon>
        <taxon>Bacteroidota</taxon>
        <taxon>Cytophagia</taxon>
        <taxon>Cytophagales</taxon>
        <taxon>Reichenbachiellaceae</taxon>
        <taxon>Reichenbachiella</taxon>
    </lineage>
</organism>
<gene>
    <name evidence="1" type="ORF">SAMN04488028_101159</name>
</gene>